<gene>
    <name evidence="1" type="ORF">K443DRAFT_95757</name>
</gene>
<reference evidence="1 2" key="1">
    <citation type="submission" date="2014-04" db="EMBL/GenBank/DDBJ databases">
        <authorList>
            <consortium name="DOE Joint Genome Institute"/>
            <person name="Kuo A."/>
            <person name="Kohler A."/>
            <person name="Nagy L.G."/>
            <person name="Floudas D."/>
            <person name="Copeland A."/>
            <person name="Barry K.W."/>
            <person name="Cichocki N."/>
            <person name="Veneault-Fourrey C."/>
            <person name="LaButti K."/>
            <person name="Lindquist E.A."/>
            <person name="Lipzen A."/>
            <person name="Lundell T."/>
            <person name="Morin E."/>
            <person name="Murat C."/>
            <person name="Sun H."/>
            <person name="Tunlid A."/>
            <person name="Henrissat B."/>
            <person name="Grigoriev I.V."/>
            <person name="Hibbett D.S."/>
            <person name="Martin F."/>
            <person name="Nordberg H.P."/>
            <person name="Cantor M.N."/>
            <person name="Hua S.X."/>
        </authorList>
    </citation>
    <scope>NUCLEOTIDE SEQUENCE [LARGE SCALE GENOMIC DNA]</scope>
    <source>
        <strain evidence="1 2">LaAM-08-1</strain>
    </source>
</reference>
<dbReference type="OrthoDB" id="78198at2759"/>
<organism evidence="1 2">
    <name type="scientific">Laccaria amethystina LaAM-08-1</name>
    <dbReference type="NCBI Taxonomy" id="1095629"/>
    <lineage>
        <taxon>Eukaryota</taxon>
        <taxon>Fungi</taxon>
        <taxon>Dikarya</taxon>
        <taxon>Basidiomycota</taxon>
        <taxon>Agaricomycotina</taxon>
        <taxon>Agaricomycetes</taxon>
        <taxon>Agaricomycetidae</taxon>
        <taxon>Agaricales</taxon>
        <taxon>Agaricineae</taxon>
        <taxon>Hydnangiaceae</taxon>
        <taxon>Laccaria</taxon>
    </lineage>
</organism>
<sequence>MGFNVATFHKILDHGFRDFWNTLAIPRHETNVNSRTQLGCRSLDAEGALGLVLHWLNSTMLDENNNLIIERHPLLNGAFGSMDGLSTSSYNVFNIHKANASTKI</sequence>
<dbReference type="AlphaFoldDB" id="A0A0C9Y4Q1"/>
<accession>A0A0C9Y4Q1</accession>
<reference evidence="2" key="2">
    <citation type="submission" date="2015-01" db="EMBL/GenBank/DDBJ databases">
        <title>Evolutionary Origins and Diversification of the Mycorrhizal Mutualists.</title>
        <authorList>
            <consortium name="DOE Joint Genome Institute"/>
            <consortium name="Mycorrhizal Genomics Consortium"/>
            <person name="Kohler A."/>
            <person name="Kuo A."/>
            <person name="Nagy L.G."/>
            <person name="Floudas D."/>
            <person name="Copeland A."/>
            <person name="Barry K.W."/>
            <person name="Cichocki N."/>
            <person name="Veneault-Fourrey C."/>
            <person name="LaButti K."/>
            <person name="Lindquist E.A."/>
            <person name="Lipzen A."/>
            <person name="Lundell T."/>
            <person name="Morin E."/>
            <person name="Murat C."/>
            <person name="Riley R."/>
            <person name="Ohm R."/>
            <person name="Sun H."/>
            <person name="Tunlid A."/>
            <person name="Henrissat B."/>
            <person name="Grigoriev I.V."/>
            <person name="Hibbett D.S."/>
            <person name="Martin F."/>
        </authorList>
    </citation>
    <scope>NUCLEOTIDE SEQUENCE [LARGE SCALE GENOMIC DNA]</scope>
    <source>
        <strain evidence="2">LaAM-08-1</strain>
    </source>
</reference>
<dbReference type="Proteomes" id="UP000054477">
    <property type="component" value="Unassembled WGS sequence"/>
</dbReference>
<proteinExistence type="predicted"/>
<evidence type="ECO:0000313" key="2">
    <source>
        <dbReference type="Proteomes" id="UP000054477"/>
    </source>
</evidence>
<dbReference type="EMBL" id="KN838584">
    <property type="protein sequence ID" value="KIK03048.1"/>
    <property type="molecule type" value="Genomic_DNA"/>
</dbReference>
<name>A0A0C9Y4Q1_9AGAR</name>
<evidence type="ECO:0000313" key="1">
    <source>
        <dbReference type="EMBL" id="KIK03048.1"/>
    </source>
</evidence>
<keyword evidence="2" id="KW-1185">Reference proteome</keyword>
<protein>
    <submittedName>
        <fullName evidence="1">Uncharacterized protein</fullName>
    </submittedName>
</protein>
<dbReference type="HOGENOM" id="CLU_2250584_0_0_1"/>